<dbReference type="Proteomes" id="UP001158576">
    <property type="component" value="Chromosome PAR"/>
</dbReference>
<name>A0ABN7RU87_OIKDI</name>
<dbReference type="PANTHER" id="PTHR11984">
    <property type="entry name" value="CONNEXIN"/>
    <property type="match status" value="1"/>
</dbReference>
<proteinExistence type="predicted"/>
<protein>
    <submittedName>
        <fullName evidence="8">Oidioi.mRNA.OKI2018_I69.PAR.g11130.t1.cds</fullName>
    </submittedName>
</protein>
<evidence type="ECO:0000256" key="5">
    <source>
        <dbReference type="ARBA" id="ARBA00023136"/>
    </source>
</evidence>
<evidence type="ECO:0000256" key="1">
    <source>
        <dbReference type="ARBA" id="ARBA00004651"/>
    </source>
</evidence>
<keyword evidence="5 6" id="KW-0472">Membrane</keyword>
<keyword evidence="3 6" id="KW-0812">Transmembrane</keyword>
<keyword evidence="2" id="KW-1003">Cell membrane</keyword>
<dbReference type="SMART" id="SM01089">
    <property type="entry name" value="Connexin_CCC"/>
    <property type="match status" value="1"/>
</dbReference>
<feature type="transmembrane region" description="Helical" evidence="6">
    <location>
        <begin position="282"/>
        <end position="306"/>
    </location>
</feature>
<evidence type="ECO:0000256" key="2">
    <source>
        <dbReference type="ARBA" id="ARBA00022475"/>
    </source>
</evidence>
<keyword evidence="4 6" id="KW-1133">Transmembrane helix</keyword>
<evidence type="ECO:0000256" key="4">
    <source>
        <dbReference type="ARBA" id="ARBA00022989"/>
    </source>
</evidence>
<dbReference type="PRINTS" id="PR00206">
    <property type="entry name" value="CONNEXIN"/>
</dbReference>
<keyword evidence="9" id="KW-1185">Reference proteome</keyword>
<feature type="transmembrane region" description="Helical" evidence="6">
    <location>
        <begin position="25"/>
        <end position="42"/>
    </location>
</feature>
<feature type="transmembrane region" description="Helical" evidence="6">
    <location>
        <begin position="214"/>
        <end position="238"/>
    </location>
</feature>
<sequence length="370" mass="43702">MWNIVENYLESYGDALGRASKIGKYWISMFTILRFMFLLSIAEPAWGGHGLECNTDTPGCARLCENKFWPLNPTSLWEMQLLAMIIPIGYFVMYSNWRVDKVKLAIQKKDDDYKNHPKRQAYLTKLEKRKEHLKDVEGDLIQDKVQFYKLRHRPQARAKREEEEKLLLEREDKYFMQLFQTMEEEEMAEKDVNTDTDFGFGDAHAINQYYPMLYFWYFCVVMVRTAIEISFCFFYYMLYYPNFFMVMPMVYLCHADDGGVLSPCNGIVECYVERPYSKTLTIWFMFGFSFFTIIMGFLELWTLGLGNCFVSFKNRKIDITKDYKVSTMEQQFAQQQYVQGGGFVQFQGTRVDHQRDEIGDDPEGPVLIGI</sequence>
<dbReference type="InterPro" id="IPR013092">
    <property type="entry name" value="Connexin_N"/>
</dbReference>
<evidence type="ECO:0000256" key="3">
    <source>
        <dbReference type="ARBA" id="ARBA00022692"/>
    </source>
</evidence>
<gene>
    <name evidence="8" type="ORF">OKIOD_LOCUS2688</name>
</gene>
<dbReference type="InterPro" id="IPR038359">
    <property type="entry name" value="Connexin_N_sf"/>
</dbReference>
<evidence type="ECO:0000313" key="9">
    <source>
        <dbReference type="Proteomes" id="UP001158576"/>
    </source>
</evidence>
<dbReference type="EMBL" id="OU015568">
    <property type="protein sequence ID" value="CAG5086176.1"/>
    <property type="molecule type" value="Genomic_DNA"/>
</dbReference>
<dbReference type="Pfam" id="PF00029">
    <property type="entry name" value="Connexin"/>
    <property type="match status" value="1"/>
</dbReference>
<evidence type="ECO:0000259" key="7">
    <source>
        <dbReference type="SMART" id="SM01089"/>
    </source>
</evidence>
<feature type="domain" description="Connexin cysteine-rich" evidence="7">
    <location>
        <begin position="227"/>
        <end position="303"/>
    </location>
</feature>
<dbReference type="Gene3D" id="1.20.1440.80">
    <property type="entry name" value="Gap junction channel protein cysteine-rich domain"/>
    <property type="match status" value="1"/>
</dbReference>
<evidence type="ECO:0000256" key="6">
    <source>
        <dbReference type="SAM" id="Phobius"/>
    </source>
</evidence>
<feature type="transmembrane region" description="Helical" evidence="6">
    <location>
        <begin position="79"/>
        <end position="99"/>
    </location>
</feature>
<dbReference type="InterPro" id="IPR000500">
    <property type="entry name" value="Connexin"/>
</dbReference>
<accession>A0ABN7RU87</accession>
<dbReference type="PANTHER" id="PTHR11984:SF53">
    <property type="entry name" value="GAP JUNCTION PROTEIN"/>
    <property type="match status" value="1"/>
</dbReference>
<evidence type="ECO:0000313" key="8">
    <source>
        <dbReference type="EMBL" id="CAG5086176.1"/>
    </source>
</evidence>
<dbReference type="InterPro" id="IPR019570">
    <property type="entry name" value="Connexin_CCC"/>
</dbReference>
<organism evidence="8 9">
    <name type="scientific">Oikopleura dioica</name>
    <name type="common">Tunicate</name>
    <dbReference type="NCBI Taxonomy" id="34765"/>
    <lineage>
        <taxon>Eukaryota</taxon>
        <taxon>Metazoa</taxon>
        <taxon>Chordata</taxon>
        <taxon>Tunicata</taxon>
        <taxon>Appendicularia</taxon>
        <taxon>Copelata</taxon>
        <taxon>Oikopleuridae</taxon>
        <taxon>Oikopleura</taxon>
    </lineage>
</organism>
<reference evidence="8 9" key="1">
    <citation type="submission" date="2021-04" db="EMBL/GenBank/DDBJ databases">
        <authorList>
            <person name="Bliznina A."/>
        </authorList>
    </citation>
    <scope>NUCLEOTIDE SEQUENCE [LARGE SCALE GENOMIC DNA]</scope>
</reference>
<comment type="subcellular location">
    <subcellularLocation>
        <location evidence="1">Cell membrane</location>
        <topology evidence="1">Multi-pass membrane protein</topology>
    </subcellularLocation>
</comment>